<organism evidence="4 5">
    <name type="scientific">Pedobacter changchengzhani</name>
    <dbReference type="NCBI Taxonomy" id="2529274"/>
    <lineage>
        <taxon>Bacteria</taxon>
        <taxon>Pseudomonadati</taxon>
        <taxon>Bacteroidota</taxon>
        <taxon>Sphingobacteriia</taxon>
        <taxon>Sphingobacteriales</taxon>
        <taxon>Sphingobacteriaceae</taxon>
        <taxon>Pedobacter</taxon>
    </lineage>
</organism>
<dbReference type="Pfam" id="PF04773">
    <property type="entry name" value="FecR"/>
    <property type="match status" value="1"/>
</dbReference>
<dbReference type="Pfam" id="PF16344">
    <property type="entry name" value="FecR_C"/>
    <property type="match status" value="1"/>
</dbReference>
<name>A0A4R5MNV7_9SPHI</name>
<feature type="transmembrane region" description="Helical" evidence="1">
    <location>
        <begin position="83"/>
        <end position="102"/>
    </location>
</feature>
<gene>
    <name evidence="4" type="ORF">EZJ43_00010</name>
</gene>
<dbReference type="FunFam" id="2.60.120.1440:FF:000001">
    <property type="entry name" value="Putative anti-sigma factor"/>
    <property type="match status" value="1"/>
</dbReference>
<evidence type="ECO:0000256" key="1">
    <source>
        <dbReference type="SAM" id="Phobius"/>
    </source>
</evidence>
<keyword evidence="1" id="KW-0472">Membrane</keyword>
<dbReference type="Proteomes" id="UP000295668">
    <property type="component" value="Unassembled WGS sequence"/>
</dbReference>
<dbReference type="GO" id="GO:0016989">
    <property type="term" value="F:sigma factor antagonist activity"/>
    <property type="evidence" value="ECO:0007669"/>
    <property type="project" value="TreeGrafter"/>
</dbReference>
<sequence>MNVNEIKNLLDKYLSGNCNEEELRRVEEWLDRENQSENEWTRLSPVKKEEWLSSLFKSIKTKTKHTTVVTIELAKVLPIYKKVWFKCASIAAVLLIGLIIGYNQFTQKPTLIVLGVEKVNNPSLSDNKAMLTLSDGSSIILDSASDGKLASQGNSSITKSKGKLTYSAVGKNGGVVFNTISTLRGGQYHLVLPDGTKVWLNAASSLHFPTRFSGKERNVRLTGEAYFEVAKNGAMPFKVDVAGKGEVKVLGTHFNVNAYADEPTINTTLLEGSVQFSIPSSRRGGLGVRITPGEQVQLTKERKLSVNKRVDVETVMAWKNDKFIFNSTDLETIMRQLERWYDVTVYYKNGIPKDEFVGIISRNVKISEILKMLETTGSVKFEIKGKTIIVQ</sequence>
<evidence type="ECO:0000259" key="2">
    <source>
        <dbReference type="Pfam" id="PF04773"/>
    </source>
</evidence>
<keyword evidence="1" id="KW-1133">Transmembrane helix</keyword>
<dbReference type="InterPro" id="IPR006860">
    <property type="entry name" value="FecR"/>
</dbReference>
<accession>A0A4R5MNV7</accession>
<dbReference type="OrthoDB" id="1099963at2"/>
<feature type="domain" description="Protein FecR C-terminal" evidence="3">
    <location>
        <begin position="322"/>
        <end position="390"/>
    </location>
</feature>
<keyword evidence="1" id="KW-0812">Transmembrane</keyword>
<comment type="caution">
    <text evidence="4">The sequence shown here is derived from an EMBL/GenBank/DDBJ whole genome shotgun (WGS) entry which is preliminary data.</text>
</comment>
<dbReference type="PANTHER" id="PTHR30273:SF2">
    <property type="entry name" value="PROTEIN FECR"/>
    <property type="match status" value="1"/>
</dbReference>
<feature type="domain" description="FecR protein" evidence="2">
    <location>
        <begin position="179"/>
        <end position="275"/>
    </location>
</feature>
<dbReference type="InterPro" id="IPR012373">
    <property type="entry name" value="Ferrdict_sens_TM"/>
</dbReference>
<dbReference type="AlphaFoldDB" id="A0A4R5MNV7"/>
<evidence type="ECO:0000313" key="4">
    <source>
        <dbReference type="EMBL" id="TDG37520.1"/>
    </source>
</evidence>
<evidence type="ECO:0000313" key="5">
    <source>
        <dbReference type="Proteomes" id="UP000295668"/>
    </source>
</evidence>
<dbReference type="InterPro" id="IPR032508">
    <property type="entry name" value="FecR_C"/>
</dbReference>
<reference evidence="4 5" key="1">
    <citation type="submission" date="2019-02" db="EMBL/GenBank/DDBJ databases">
        <title>Pedobacter sp. nov., a novel speices isolated from soil of pinguins habitat in Antarcitica.</title>
        <authorList>
            <person name="He R.-H."/>
        </authorList>
    </citation>
    <scope>NUCLEOTIDE SEQUENCE [LARGE SCALE GENOMIC DNA]</scope>
    <source>
        <strain evidence="4 5">E01020</strain>
    </source>
</reference>
<dbReference type="Gene3D" id="2.60.120.1440">
    <property type="match status" value="1"/>
</dbReference>
<dbReference type="EMBL" id="SJCY01000001">
    <property type="protein sequence ID" value="TDG37520.1"/>
    <property type="molecule type" value="Genomic_DNA"/>
</dbReference>
<evidence type="ECO:0000259" key="3">
    <source>
        <dbReference type="Pfam" id="PF16344"/>
    </source>
</evidence>
<dbReference type="Gene3D" id="3.55.50.30">
    <property type="match status" value="1"/>
</dbReference>
<protein>
    <submittedName>
        <fullName evidence="4">FecR family protein</fullName>
    </submittedName>
</protein>
<proteinExistence type="predicted"/>
<dbReference type="RefSeq" id="WP_133260609.1">
    <property type="nucleotide sequence ID" value="NZ_SJCY01000001.1"/>
</dbReference>
<dbReference type="PANTHER" id="PTHR30273">
    <property type="entry name" value="PERIPLASMIC SIGNAL SENSOR AND SIGMA FACTOR ACTIVATOR FECR-RELATED"/>
    <property type="match status" value="1"/>
</dbReference>
<keyword evidence="5" id="KW-1185">Reference proteome</keyword>